<evidence type="ECO:0000313" key="1">
    <source>
        <dbReference type="EMBL" id="WFN96172.1"/>
    </source>
</evidence>
<keyword evidence="2" id="KW-1185">Reference proteome</keyword>
<gene>
    <name evidence="1" type="ORF">MAY91_15500</name>
</gene>
<protein>
    <submittedName>
        <fullName evidence="1">Type II toxin-antitoxin system RelE/ParE family toxin</fullName>
    </submittedName>
</protein>
<name>A0ABY8GFT9_EDWIC</name>
<organism evidence="1 2">
    <name type="scientific">Edwardsiella ictaluri</name>
    <dbReference type="NCBI Taxonomy" id="67780"/>
    <lineage>
        <taxon>Bacteria</taxon>
        <taxon>Pseudomonadati</taxon>
        <taxon>Pseudomonadota</taxon>
        <taxon>Gammaproteobacteria</taxon>
        <taxon>Enterobacterales</taxon>
        <taxon>Hafniaceae</taxon>
        <taxon>Edwardsiella</taxon>
    </lineage>
</organism>
<dbReference type="Pfam" id="PF05973">
    <property type="entry name" value="Gp49"/>
    <property type="match status" value="1"/>
</dbReference>
<proteinExistence type="predicted"/>
<evidence type="ECO:0000313" key="2">
    <source>
        <dbReference type="Proteomes" id="UP001222680"/>
    </source>
</evidence>
<dbReference type="InterPro" id="IPR009241">
    <property type="entry name" value="HigB-like"/>
</dbReference>
<dbReference type="RefSeq" id="WP_049640645.1">
    <property type="nucleotide sequence ID" value="NZ_CP113159.1"/>
</dbReference>
<sequence length="116" mass="12941">MWIVETTAAFDEWFTAQSEALQDEMLAALTVLSEFGPNLGRPIVDTLKGAKLANLKELRVQFAGNPIRAFFAFDPEREAIVLCAGDKTGINEKRFYNSMIKLAEAEFSSHLKKRGS</sequence>
<accession>A0ABY8GFT9</accession>
<dbReference type="Proteomes" id="UP001222680">
    <property type="component" value="Chromosome"/>
</dbReference>
<dbReference type="EMBL" id="CP092014">
    <property type="protein sequence ID" value="WFN96172.1"/>
    <property type="molecule type" value="Genomic_DNA"/>
</dbReference>
<reference evidence="1 2" key="1">
    <citation type="submission" date="2022-02" db="EMBL/GenBank/DDBJ databases">
        <title>Phenotypic, genotypic and serological characterization of Edwardsiella ictaluri from catfish and ornamental fish species.</title>
        <authorList>
            <person name="Rose D."/>
            <person name="Tekedar H.C."/>
            <person name="Waldbieser G.C."/>
            <person name="Aarattuthodi S."/>
            <person name="Griffin M.J."/>
        </authorList>
    </citation>
    <scope>NUCLEOTIDE SEQUENCE [LARGE SCALE GENOMIC DNA]</scope>
    <source>
        <strain evidence="1 2">13 TAL-140 K3</strain>
    </source>
</reference>